<dbReference type="Gene3D" id="1.10.12.10">
    <property type="entry name" value="Lyase 2-enoyl-coa Hydratase, Chain A, domain 2"/>
    <property type="match status" value="1"/>
</dbReference>
<sequence length="256" mass="27241">MSLITVTHEGPVAHVRLNRPDKMNAVNPALLTELVSAGEALAKDDILRAVVLSGEGRAFCAGLDVMSFGAELATLDIMARTHGDANLFQRATLVWHDMPVPVIAALHGTCFGAGMQIASGADIRVAAPDTKLSIMEMKWGLVPDMGGLVTFPRLASMDVLARLFYTAEVFEGAAALGYGLVTECDADPLARALALASEIAGRSPSAVRAAKRLLQHDGARDALLMAESQEQRDLIGKPHQMEAVMANMAKRPPKFT</sequence>
<evidence type="ECO:0000256" key="4">
    <source>
        <dbReference type="ARBA" id="ARBA00023098"/>
    </source>
</evidence>
<dbReference type="GO" id="GO:0016853">
    <property type="term" value="F:isomerase activity"/>
    <property type="evidence" value="ECO:0007669"/>
    <property type="project" value="UniProtKB-KW"/>
</dbReference>
<dbReference type="Proteomes" id="UP000553766">
    <property type="component" value="Unassembled WGS sequence"/>
</dbReference>
<dbReference type="PANTHER" id="PTHR43149">
    <property type="entry name" value="ENOYL-COA HYDRATASE"/>
    <property type="match status" value="1"/>
</dbReference>
<dbReference type="PROSITE" id="PS00166">
    <property type="entry name" value="ENOYL_COA_HYDRATASE"/>
    <property type="match status" value="1"/>
</dbReference>
<keyword evidence="3" id="KW-0276">Fatty acid metabolism</keyword>
<dbReference type="InterPro" id="IPR018376">
    <property type="entry name" value="Enoyl-CoA_hyd/isom_CS"/>
</dbReference>
<dbReference type="InterPro" id="IPR045002">
    <property type="entry name" value="Ech1-like"/>
</dbReference>
<evidence type="ECO:0000256" key="3">
    <source>
        <dbReference type="ARBA" id="ARBA00022832"/>
    </source>
</evidence>
<keyword evidence="8" id="KW-1185">Reference proteome</keyword>
<protein>
    <submittedName>
        <fullName evidence="7">Enoyl-CoA hydratase/carnithine racemase</fullName>
    </submittedName>
</protein>
<comment type="caution">
    <text evidence="7">The sequence shown here is derived from an EMBL/GenBank/DDBJ whole genome shotgun (WGS) entry which is preliminary data.</text>
</comment>
<reference evidence="7 8" key="1">
    <citation type="submission" date="2020-08" db="EMBL/GenBank/DDBJ databases">
        <title>Genomic Encyclopedia of Type Strains, Phase IV (KMG-IV): sequencing the most valuable type-strain genomes for metagenomic binning, comparative biology and taxonomic classification.</title>
        <authorList>
            <person name="Goeker M."/>
        </authorList>
    </citation>
    <scope>NUCLEOTIDE SEQUENCE [LARGE SCALE GENOMIC DNA]</scope>
    <source>
        <strain evidence="7 8">DSM 103377</strain>
    </source>
</reference>
<dbReference type="InterPro" id="IPR001753">
    <property type="entry name" value="Enoyl-CoA_hydra/iso"/>
</dbReference>
<dbReference type="EMBL" id="JACIJS010000005">
    <property type="protein sequence ID" value="MBB5515942.1"/>
    <property type="molecule type" value="Genomic_DNA"/>
</dbReference>
<dbReference type="AlphaFoldDB" id="A0A840WQJ3"/>
<evidence type="ECO:0000313" key="7">
    <source>
        <dbReference type="EMBL" id="MBB5515942.1"/>
    </source>
</evidence>
<dbReference type="InterPro" id="IPR014748">
    <property type="entry name" value="Enoyl-CoA_hydra_C"/>
</dbReference>
<keyword evidence="4" id="KW-0443">Lipid metabolism</keyword>
<keyword evidence="5" id="KW-0413">Isomerase</keyword>
<dbReference type="NCBIfam" id="NF005699">
    <property type="entry name" value="PRK07509.1"/>
    <property type="match status" value="1"/>
</dbReference>
<name>A0A840WQJ3_9RHOB</name>
<proteinExistence type="inferred from homology"/>
<evidence type="ECO:0000256" key="1">
    <source>
        <dbReference type="ARBA" id="ARBA00005005"/>
    </source>
</evidence>
<organism evidence="7 8">
    <name type="scientific">Rubricella aquisinus</name>
    <dbReference type="NCBI Taxonomy" id="2028108"/>
    <lineage>
        <taxon>Bacteria</taxon>
        <taxon>Pseudomonadati</taxon>
        <taxon>Pseudomonadota</taxon>
        <taxon>Alphaproteobacteria</taxon>
        <taxon>Rhodobacterales</taxon>
        <taxon>Paracoccaceae</taxon>
        <taxon>Rubricella</taxon>
    </lineage>
</organism>
<dbReference type="GO" id="GO:0006635">
    <property type="term" value="P:fatty acid beta-oxidation"/>
    <property type="evidence" value="ECO:0007669"/>
    <property type="project" value="UniProtKB-UniPathway"/>
</dbReference>
<dbReference type="RefSeq" id="WP_184011076.1">
    <property type="nucleotide sequence ID" value="NZ_JACIJS010000005.1"/>
</dbReference>
<gene>
    <name evidence="7" type="ORF">FHS89_001962</name>
</gene>
<evidence type="ECO:0000313" key="8">
    <source>
        <dbReference type="Proteomes" id="UP000553766"/>
    </source>
</evidence>
<evidence type="ECO:0000256" key="6">
    <source>
        <dbReference type="RuleBase" id="RU003707"/>
    </source>
</evidence>
<dbReference type="CDD" id="cd06558">
    <property type="entry name" value="crotonase-like"/>
    <property type="match status" value="1"/>
</dbReference>
<dbReference type="Gene3D" id="3.90.226.10">
    <property type="entry name" value="2-enoyl-CoA Hydratase, Chain A, domain 1"/>
    <property type="match status" value="1"/>
</dbReference>
<dbReference type="SUPFAM" id="SSF52096">
    <property type="entry name" value="ClpP/crotonase"/>
    <property type="match status" value="1"/>
</dbReference>
<dbReference type="PANTHER" id="PTHR43149:SF1">
    <property type="entry name" value="DELTA(3,5)-DELTA(2,4)-DIENOYL-COA ISOMERASE, MITOCHONDRIAL"/>
    <property type="match status" value="1"/>
</dbReference>
<accession>A0A840WQJ3</accession>
<dbReference type="Pfam" id="PF00378">
    <property type="entry name" value="ECH_1"/>
    <property type="match status" value="1"/>
</dbReference>
<dbReference type="InterPro" id="IPR029045">
    <property type="entry name" value="ClpP/crotonase-like_dom_sf"/>
</dbReference>
<dbReference type="UniPathway" id="UPA00659"/>
<comment type="pathway">
    <text evidence="1">Lipid metabolism; fatty acid beta-oxidation.</text>
</comment>
<evidence type="ECO:0000256" key="2">
    <source>
        <dbReference type="ARBA" id="ARBA00005254"/>
    </source>
</evidence>
<comment type="similarity">
    <text evidence="2 6">Belongs to the enoyl-CoA hydratase/isomerase family.</text>
</comment>
<evidence type="ECO:0000256" key="5">
    <source>
        <dbReference type="ARBA" id="ARBA00023235"/>
    </source>
</evidence>